<feature type="domain" description="Thioesterase TesA-like" evidence="3">
    <location>
        <begin position="18"/>
        <end position="234"/>
    </location>
</feature>
<evidence type="ECO:0000256" key="1">
    <source>
        <dbReference type="ARBA" id="ARBA00007169"/>
    </source>
</evidence>
<dbReference type="GO" id="GO:0008610">
    <property type="term" value="P:lipid biosynthetic process"/>
    <property type="evidence" value="ECO:0007669"/>
    <property type="project" value="TreeGrafter"/>
</dbReference>
<accession>A0A9X3IVU0</accession>
<organism evidence="4 5">
    <name type="scientific">Nannocystis pusilla</name>
    <dbReference type="NCBI Taxonomy" id="889268"/>
    <lineage>
        <taxon>Bacteria</taxon>
        <taxon>Pseudomonadati</taxon>
        <taxon>Myxococcota</taxon>
        <taxon>Polyangia</taxon>
        <taxon>Nannocystales</taxon>
        <taxon>Nannocystaceae</taxon>
        <taxon>Nannocystis</taxon>
    </lineage>
</organism>
<dbReference type="Gene3D" id="3.40.50.1820">
    <property type="entry name" value="alpha/beta hydrolase"/>
    <property type="match status" value="1"/>
</dbReference>
<keyword evidence="5" id="KW-1185">Reference proteome</keyword>
<dbReference type="InterPro" id="IPR012223">
    <property type="entry name" value="TEII"/>
</dbReference>
<dbReference type="InterPro" id="IPR020802">
    <property type="entry name" value="TesA-like"/>
</dbReference>
<dbReference type="PANTHER" id="PTHR11487">
    <property type="entry name" value="THIOESTERASE"/>
    <property type="match status" value="1"/>
</dbReference>
<sequence>MRPGRPGTRPIFLVQPIGGTVYTYLPLARHLDAGGAAIFGVRASGTDPGEPVLDEVPAMAERYVADILREQPEGPYTVGGHSAGGITAYEVARQLEARGQAVKLLILDAPSMPAVYDDVIETIDDFLRSHEAFASCESTSYQSFVAALETDPALRQIVLATCLAEQRYKPRPISAEVVYFAASEQRDARDTHAGMYWLDLVEGEFSLYRTPGDHFTMMDDPWVETLARLIDRHLARDLPRRA</sequence>
<gene>
    <name evidence="4" type="ORF">OV079_00630</name>
</gene>
<proteinExistence type="inferred from homology"/>
<comment type="similarity">
    <text evidence="1">Belongs to the thioesterase family.</text>
</comment>
<dbReference type="RefSeq" id="WP_267765623.1">
    <property type="nucleotide sequence ID" value="NZ_JAPNKE010000002.1"/>
</dbReference>
<reference evidence="4" key="1">
    <citation type="submission" date="2022-11" db="EMBL/GenBank/DDBJ databases">
        <title>Minimal conservation of predation-associated metabolite biosynthetic gene clusters underscores biosynthetic potential of Myxococcota including descriptions for ten novel species: Archangium lansinium sp. nov., Myxococcus landrumus sp. nov., Nannocystis bai.</title>
        <authorList>
            <person name="Ahearne A."/>
            <person name="Stevens C."/>
            <person name="Phillips K."/>
        </authorList>
    </citation>
    <scope>NUCLEOTIDE SEQUENCE</scope>
    <source>
        <strain evidence="4">Na p29</strain>
    </source>
</reference>
<name>A0A9X3IVU0_9BACT</name>
<dbReference type="AlphaFoldDB" id="A0A9X3IVU0"/>
<evidence type="ECO:0000259" key="3">
    <source>
        <dbReference type="SMART" id="SM00824"/>
    </source>
</evidence>
<dbReference type="PANTHER" id="PTHR11487:SF0">
    <property type="entry name" value="S-ACYL FATTY ACID SYNTHASE THIOESTERASE, MEDIUM CHAIN"/>
    <property type="match status" value="1"/>
</dbReference>
<evidence type="ECO:0000256" key="2">
    <source>
        <dbReference type="ARBA" id="ARBA00022801"/>
    </source>
</evidence>
<dbReference type="InterPro" id="IPR001031">
    <property type="entry name" value="Thioesterase"/>
</dbReference>
<protein>
    <submittedName>
        <fullName evidence="4">Thioesterase domain-containing protein</fullName>
    </submittedName>
</protein>
<evidence type="ECO:0000313" key="5">
    <source>
        <dbReference type="Proteomes" id="UP001150924"/>
    </source>
</evidence>
<dbReference type="Pfam" id="PF00975">
    <property type="entry name" value="Thioesterase"/>
    <property type="match status" value="1"/>
</dbReference>
<dbReference type="GO" id="GO:0016787">
    <property type="term" value="F:hydrolase activity"/>
    <property type="evidence" value="ECO:0007669"/>
    <property type="project" value="UniProtKB-KW"/>
</dbReference>
<evidence type="ECO:0000313" key="4">
    <source>
        <dbReference type="EMBL" id="MCY1004093.1"/>
    </source>
</evidence>
<dbReference type="Proteomes" id="UP001150924">
    <property type="component" value="Unassembled WGS sequence"/>
</dbReference>
<dbReference type="InterPro" id="IPR029058">
    <property type="entry name" value="AB_hydrolase_fold"/>
</dbReference>
<keyword evidence="2" id="KW-0378">Hydrolase</keyword>
<dbReference type="EMBL" id="JAPNKE010000002">
    <property type="protein sequence ID" value="MCY1004093.1"/>
    <property type="molecule type" value="Genomic_DNA"/>
</dbReference>
<comment type="caution">
    <text evidence="4">The sequence shown here is derived from an EMBL/GenBank/DDBJ whole genome shotgun (WGS) entry which is preliminary data.</text>
</comment>
<dbReference type="SUPFAM" id="SSF53474">
    <property type="entry name" value="alpha/beta-Hydrolases"/>
    <property type="match status" value="1"/>
</dbReference>
<dbReference type="SMART" id="SM00824">
    <property type="entry name" value="PKS_TE"/>
    <property type="match status" value="1"/>
</dbReference>